<dbReference type="Gene3D" id="2.120.10.80">
    <property type="entry name" value="Kelch-type beta propeller"/>
    <property type="match status" value="1"/>
</dbReference>
<feature type="compositionally biased region" description="Polar residues" evidence="3">
    <location>
        <begin position="445"/>
        <end position="460"/>
    </location>
</feature>
<feature type="region of interest" description="Disordered" evidence="3">
    <location>
        <begin position="133"/>
        <end position="156"/>
    </location>
</feature>
<keyword evidence="1" id="KW-0880">Kelch repeat</keyword>
<sequence length="460" mass="48522">MTGAAALWSSRRKTVLLFEGSRAVATGDVNAIEMTAVREYDTTAADDGSKIILFGGAADANVILNTVHILDVGSGQWTQGQSAPGPRTQMACAYHAGFFIAFGGTSSNNLTEDLYPSQPIVYDVNKDQWVDRYSPAGPAPAVPNDTNGSGSSASSPEEKTYMGIIVGAGVGAIAVMMVCAVVLGYMVQKRRRDRKAAERDARALAILSDGEDHYSHRRRTIHRKAAASTRNSNNNNGAMTAAEHYAAAQAAAELQAAHVRDTAIATDGSGGSGEKRATSWNSDTFSQAASENESSILLMNVAKARRLSDGPTFTAVAARSGGEGGVERLSLDPQTYYLQQQQKLQARLPELSLGDNSDNSSKVEVQATAPITAVGFLKTGLQQQQQQQFDRVRRSPHSMPDEAKTLLGSNSSSSVSSGGGNGSLTTTEAASGTEKAISFVRRDPSSSPGFSTQRGPHSLQ</sequence>
<keyword evidence="2" id="KW-0677">Repeat</keyword>
<dbReference type="InterPro" id="IPR006652">
    <property type="entry name" value="Kelch_1"/>
</dbReference>
<comment type="caution">
    <text evidence="5">The sequence shown here is derived from an EMBL/GenBank/DDBJ whole genome shotgun (WGS) entry which is preliminary data.</text>
</comment>
<organism evidence="5 6">
    <name type="scientific">Linnemannia gamsii</name>
    <dbReference type="NCBI Taxonomy" id="64522"/>
    <lineage>
        <taxon>Eukaryota</taxon>
        <taxon>Fungi</taxon>
        <taxon>Fungi incertae sedis</taxon>
        <taxon>Mucoromycota</taxon>
        <taxon>Mortierellomycotina</taxon>
        <taxon>Mortierellomycetes</taxon>
        <taxon>Mortierellales</taxon>
        <taxon>Mortierellaceae</taxon>
        <taxon>Linnemannia</taxon>
    </lineage>
</organism>
<evidence type="ECO:0000313" key="6">
    <source>
        <dbReference type="Proteomes" id="UP001194696"/>
    </source>
</evidence>
<accession>A0ABQ7JZF9</accession>
<evidence type="ECO:0000256" key="4">
    <source>
        <dbReference type="SAM" id="Phobius"/>
    </source>
</evidence>
<protein>
    <recommendedName>
        <fullName evidence="7">Galactose oxidase</fullName>
    </recommendedName>
</protein>
<feature type="compositionally biased region" description="Polar residues" evidence="3">
    <location>
        <begin position="144"/>
        <end position="155"/>
    </location>
</feature>
<dbReference type="InterPro" id="IPR015915">
    <property type="entry name" value="Kelch-typ_b-propeller"/>
</dbReference>
<name>A0ABQ7JZF9_9FUNG</name>
<feature type="region of interest" description="Disordered" evidence="3">
    <location>
        <begin position="385"/>
        <end position="460"/>
    </location>
</feature>
<evidence type="ECO:0008006" key="7">
    <source>
        <dbReference type="Google" id="ProtNLM"/>
    </source>
</evidence>
<reference evidence="5 6" key="1">
    <citation type="journal article" date="2020" name="Fungal Divers.">
        <title>Resolving the Mortierellaceae phylogeny through synthesis of multi-gene phylogenetics and phylogenomics.</title>
        <authorList>
            <person name="Vandepol N."/>
            <person name="Liber J."/>
            <person name="Desiro A."/>
            <person name="Na H."/>
            <person name="Kennedy M."/>
            <person name="Barry K."/>
            <person name="Grigoriev I.V."/>
            <person name="Miller A.N."/>
            <person name="O'Donnell K."/>
            <person name="Stajich J.E."/>
            <person name="Bonito G."/>
        </authorList>
    </citation>
    <scope>NUCLEOTIDE SEQUENCE [LARGE SCALE GENOMIC DNA]</scope>
    <source>
        <strain evidence="5 6">AD045</strain>
    </source>
</reference>
<evidence type="ECO:0000256" key="2">
    <source>
        <dbReference type="ARBA" id="ARBA00022737"/>
    </source>
</evidence>
<keyword evidence="4" id="KW-0812">Transmembrane</keyword>
<gene>
    <name evidence="5" type="ORF">BGZ96_008223</name>
</gene>
<dbReference type="PANTHER" id="PTHR46093:SF18">
    <property type="entry name" value="FIBRONECTIN TYPE-III DOMAIN-CONTAINING PROTEIN"/>
    <property type="match status" value="1"/>
</dbReference>
<keyword evidence="4" id="KW-1133">Transmembrane helix</keyword>
<dbReference type="EMBL" id="JAAAIM010000448">
    <property type="protein sequence ID" value="KAG0287919.1"/>
    <property type="molecule type" value="Genomic_DNA"/>
</dbReference>
<dbReference type="InterPro" id="IPR011043">
    <property type="entry name" value="Gal_Oxase/kelch_b-propeller"/>
</dbReference>
<dbReference type="PANTHER" id="PTHR46093">
    <property type="entry name" value="ACYL-COA-BINDING DOMAIN-CONTAINING PROTEIN 5"/>
    <property type="match status" value="1"/>
</dbReference>
<evidence type="ECO:0000256" key="3">
    <source>
        <dbReference type="SAM" id="MobiDB-lite"/>
    </source>
</evidence>
<dbReference type="SMART" id="SM00612">
    <property type="entry name" value="Kelch"/>
    <property type="match status" value="1"/>
</dbReference>
<feature type="transmembrane region" description="Helical" evidence="4">
    <location>
        <begin position="161"/>
        <end position="185"/>
    </location>
</feature>
<evidence type="ECO:0000313" key="5">
    <source>
        <dbReference type="EMBL" id="KAG0287919.1"/>
    </source>
</evidence>
<keyword evidence="6" id="KW-1185">Reference proteome</keyword>
<proteinExistence type="predicted"/>
<keyword evidence="4" id="KW-0472">Membrane</keyword>
<evidence type="ECO:0000256" key="1">
    <source>
        <dbReference type="ARBA" id="ARBA00022441"/>
    </source>
</evidence>
<dbReference type="Proteomes" id="UP001194696">
    <property type="component" value="Unassembled WGS sequence"/>
</dbReference>
<dbReference type="SUPFAM" id="SSF50965">
    <property type="entry name" value="Galactose oxidase, central domain"/>
    <property type="match status" value="1"/>
</dbReference>